<gene>
    <name evidence="3" type="ORF">CYJ73_21145</name>
</gene>
<sequence>MGSSRRTHSGSHAILTPIRRWVLYSPKRLIGLAAGLIGVCILIGQLMPDAAPGALSSATAAGGAATSTTATRQALKAGDEVTRDDAAAVTDDAQARKSPQIVAMKYAIAYTDLDATTGEWITALSAFAAPGAVAGEVVAARPVVPIAISGPTSSNSRGELVIVPTSAGQLTVNLESTPAGWQVTTPLPQLDLPEYTPTTTEDAVPETTEAPTTTSSAEPSSATPATPPPAVTSRAPARPADPTPQSGPIPIPQLEGPLPGRR</sequence>
<dbReference type="AlphaFoldDB" id="A0A2I1R373"/>
<evidence type="ECO:0000256" key="1">
    <source>
        <dbReference type="SAM" id="MobiDB-lite"/>
    </source>
</evidence>
<feature type="region of interest" description="Disordered" evidence="1">
    <location>
        <begin position="180"/>
        <end position="262"/>
    </location>
</feature>
<organism evidence="3 4">
    <name type="scientific">Gordonia terrae</name>
    <dbReference type="NCBI Taxonomy" id="2055"/>
    <lineage>
        <taxon>Bacteria</taxon>
        <taxon>Bacillati</taxon>
        <taxon>Actinomycetota</taxon>
        <taxon>Actinomycetes</taxon>
        <taxon>Mycobacteriales</taxon>
        <taxon>Gordoniaceae</taxon>
        <taxon>Gordonia</taxon>
    </lineage>
</organism>
<keyword evidence="2" id="KW-0472">Membrane</keyword>
<evidence type="ECO:0000313" key="4">
    <source>
        <dbReference type="Proteomes" id="UP000234662"/>
    </source>
</evidence>
<name>A0A2I1R373_9ACTN</name>
<proteinExistence type="predicted"/>
<keyword evidence="2" id="KW-1133">Transmembrane helix</keyword>
<dbReference type="EMBL" id="PKJC01000023">
    <property type="protein sequence ID" value="PKZ63571.1"/>
    <property type="molecule type" value="Genomic_DNA"/>
</dbReference>
<keyword evidence="2" id="KW-0812">Transmembrane</keyword>
<evidence type="ECO:0000313" key="3">
    <source>
        <dbReference type="EMBL" id="PKZ63571.1"/>
    </source>
</evidence>
<dbReference type="Proteomes" id="UP000234662">
    <property type="component" value="Unassembled WGS sequence"/>
</dbReference>
<feature type="compositionally biased region" description="Low complexity" evidence="1">
    <location>
        <begin position="196"/>
        <end position="224"/>
    </location>
</feature>
<feature type="transmembrane region" description="Helical" evidence="2">
    <location>
        <begin position="29"/>
        <end position="47"/>
    </location>
</feature>
<protein>
    <submittedName>
        <fullName evidence="3">Uncharacterized protein</fullName>
    </submittedName>
</protein>
<feature type="compositionally biased region" description="Pro residues" evidence="1">
    <location>
        <begin position="239"/>
        <end position="251"/>
    </location>
</feature>
<reference evidence="3 4" key="1">
    <citation type="submission" date="2017-12" db="EMBL/GenBank/DDBJ databases">
        <title>Phylogenetic diversity of female urinary microbiome.</title>
        <authorList>
            <person name="Thomas-White K."/>
            <person name="Wolfe A.J."/>
        </authorList>
    </citation>
    <scope>NUCLEOTIDE SEQUENCE [LARGE SCALE GENOMIC DNA]</scope>
    <source>
        <strain evidence="3 4">UMB0777</strain>
    </source>
</reference>
<comment type="caution">
    <text evidence="3">The sequence shown here is derived from an EMBL/GenBank/DDBJ whole genome shotgun (WGS) entry which is preliminary data.</text>
</comment>
<accession>A0A2I1R373</accession>
<dbReference type="RefSeq" id="WP_101822072.1">
    <property type="nucleotide sequence ID" value="NZ_PKJC01000023.1"/>
</dbReference>
<evidence type="ECO:0000256" key="2">
    <source>
        <dbReference type="SAM" id="Phobius"/>
    </source>
</evidence>